<dbReference type="RefSeq" id="WP_132980847.1">
    <property type="nucleotide sequence ID" value="NZ_JBGOOL010000115.1"/>
</dbReference>
<organism evidence="2 3">
    <name type="scientific">Vibrio atlanticus</name>
    <dbReference type="NCBI Taxonomy" id="693153"/>
    <lineage>
        <taxon>Bacteria</taxon>
        <taxon>Pseudomonadati</taxon>
        <taxon>Pseudomonadota</taxon>
        <taxon>Gammaproteobacteria</taxon>
        <taxon>Vibrionales</taxon>
        <taxon>Vibrionaceae</taxon>
        <taxon>Vibrio</taxon>
    </lineage>
</organism>
<dbReference type="EMBL" id="JBGOOL010000115">
    <property type="protein sequence ID" value="MEZ8055947.1"/>
    <property type="molecule type" value="Genomic_DNA"/>
</dbReference>
<sequence length="288" mass="33035">MFKNPYDIDNDFDRHKIWEILILRDIAAFIDNDWSITEPDFDEFSFYGIDAFKSSNSDDWKVKYHKLSQYRDEWLRQRAEFKLENCKNDPAVELFESQKLSDIEITGNIAVAHKKFNGKISLIEGDDIPLIWKTLYYLSKSSGTWKVTGFTGYMPNDERQRCKHTPVGVRQHVTAGPYSPVIEVTGSKLVVISGQAAINLAGDVVGNTIEEQTTLTLKNCQQQLAQAGAGLEDVFKVNVYLRDLNDWDAFNQVYIGWMSKPYPARTAVQTELLMTLKVEVEMWAMLPE</sequence>
<comment type="similarity">
    <text evidence="1">Belongs to the RutC family.</text>
</comment>
<comment type="caution">
    <text evidence="2">The sequence shown here is derived from an EMBL/GenBank/DDBJ whole genome shotgun (WGS) entry which is preliminary data.</text>
</comment>
<dbReference type="InterPro" id="IPR006175">
    <property type="entry name" value="YjgF/YER057c/UK114"/>
</dbReference>
<protein>
    <submittedName>
        <fullName evidence="2">RidA family protein</fullName>
        <ecNumber evidence="2">3.5.-.-</ecNumber>
    </submittedName>
</protein>
<accession>A0ABV4KUF1</accession>
<dbReference type="PANTHER" id="PTHR11803">
    <property type="entry name" value="2-IMINOBUTANOATE/2-IMINOPROPANOATE DEAMINASE RIDA"/>
    <property type="match status" value="1"/>
</dbReference>
<keyword evidence="3" id="KW-1185">Reference proteome</keyword>
<dbReference type="InterPro" id="IPR035959">
    <property type="entry name" value="RutC-like_sf"/>
</dbReference>
<dbReference type="EC" id="3.5.-.-" evidence="2"/>
<dbReference type="Gene3D" id="3.30.1330.40">
    <property type="entry name" value="RutC-like"/>
    <property type="match status" value="1"/>
</dbReference>
<keyword evidence="2" id="KW-0378">Hydrolase</keyword>
<name>A0ABV4KUF1_9VIBR</name>
<dbReference type="CDD" id="cd00448">
    <property type="entry name" value="YjgF_YER057c_UK114_family"/>
    <property type="match status" value="1"/>
</dbReference>
<evidence type="ECO:0000256" key="1">
    <source>
        <dbReference type="ARBA" id="ARBA00010552"/>
    </source>
</evidence>
<proteinExistence type="inferred from homology"/>
<gene>
    <name evidence="2" type="ORF">ACED57_22865</name>
</gene>
<dbReference type="SUPFAM" id="SSF55298">
    <property type="entry name" value="YjgF-like"/>
    <property type="match status" value="1"/>
</dbReference>
<evidence type="ECO:0000313" key="2">
    <source>
        <dbReference type="EMBL" id="MEZ8055947.1"/>
    </source>
</evidence>
<evidence type="ECO:0000313" key="3">
    <source>
        <dbReference type="Proteomes" id="UP001569175"/>
    </source>
</evidence>
<reference evidence="2 3" key="1">
    <citation type="submission" date="2024-06" db="EMBL/GenBank/DDBJ databases">
        <authorList>
            <person name="Steensen K."/>
            <person name="Seneca J."/>
            <person name="Bartlau N."/>
            <person name="Yu A.X."/>
            <person name="Polz M.F."/>
        </authorList>
    </citation>
    <scope>NUCLEOTIDE SEQUENCE [LARGE SCALE GENOMIC DNA]</scope>
    <source>
        <strain evidence="2 3">1F9</strain>
    </source>
</reference>
<dbReference type="GO" id="GO:0016787">
    <property type="term" value="F:hydrolase activity"/>
    <property type="evidence" value="ECO:0007669"/>
    <property type="project" value="UniProtKB-KW"/>
</dbReference>
<dbReference type="Proteomes" id="UP001569175">
    <property type="component" value="Unassembled WGS sequence"/>
</dbReference>
<dbReference type="Pfam" id="PF01042">
    <property type="entry name" value="Ribonuc_L-PSP"/>
    <property type="match status" value="1"/>
</dbReference>
<dbReference type="PANTHER" id="PTHR11803:SF58">
    <property type="entry name" value="PROTEIN HMF1-RELATED"/>
    <property type="match status" value="1"/>
</dbReference>